<comment type="caution">
    <text evidence="1">The sequence shown here is derived from an EMBL/GenBank/DDBJ whole genome shotgun (WGS) entry which is preliminary data.</text>
</comment>
<evidence type="ECO:0000313" key="2">
    <source>
        <dbReference type="Proteomes" id="UP000805193"/>
    </source>
</evidence>
<dbReference type="Proteomes" id="UP000805193">
    <property type="component" value="Unassembled WGS sequence"/>
</dbReference>
<dbReference type="EMBL" id="JABSTQ010010415">
    <property type="protein sequence ID" value="KAG0421131.1"/>
    <property type="molecule type" value="Genomic_DNA"/>
</dbReference>
<organism evidence="1 2">
    <name type="scientific">Ixodes persulcatus</name>
    <name type="common">Taiga tick</name>
    <dbReference type="NCBI Taxonomy" id="34615"/>
    <lineage>
        <taxon>Eukaryota</taxon>
        <taxon>Metazoa</taxon>
        <taxon>Ecdysozoa</taxon>
        <taxon>Arthropoda</taxon>
        <taxon>Chelicerata</taxon>
        <taxon>Arachnida</taxon>
        <taxon>Acari</taxon>
        <taxon>Parasitiformes</taxon>
        <taxon>Ixodida</taxon>
        <taxon>Ixodoidea</taxon>
        <taxon>Ixodidae</taxon>
        <taxon>Ixodinae</taxon>
        <taxon>Ixodes</taxon>
    </lineage>
</organism>
<evidence type="ECO:0000313" key="1">
    <source>
        <dbReference type="EMBL" id="KAG0421131.1"/>
    </source>
</evidence>
<protein>
    <submittedName>
        <fullName evidence="1">Uncharacterized protein</fullName>
    </submittedName>
</protein>
<keyword evidence="2" id="KW-1185">Reference proteome</keyword>
<proteinExistence type="predicted"/>
<gene>
    <name evidence="1" type="ORF">HPB47_002970</name>
</gene>
<sequence length="437" mass="48271">MKMNKFRLALLQLAVTANKAENLKRASRLIRDASSAGAKILCLPECFNFPYEPKDFSKHAESIPGISSEMLSRCAEENKVYLVGGTLSERENGKLYNTSLVYGPDGSMLAKHRKVHLYDIDVPGKITFRESDFLTPGNAMTTFDTPFCKVGVGVCFDIAFAPMTQIYAQLGCKLVVYPAAFNTTTGPLYWKLVPRCRAFENQVYVAMVSPARDETASYVTWGHSMLVDPTANVIQSAGVGEELVLAEVDFNYLDWHAGIHAQADYSVHRNEKANALSITTRDPNITEKLMTIKEIRKGDEDNTFQPYKALSGNECRGVVYLRGEGNEVSPAQLLEDIVCRTQKVVAARPLGKKGNVILVTFQGKTCPKRVSYMHEVLAVRTASKAGRFRTVQYELSTEGTQAGKPAWVPSVLSSVPFSRAECQPAFNVVLYFCVAAT</sequence>
<name>A0AC60PJS1_IXOPE</name>
<accession>A0AC60PJS1</accession>
<reference evidence="1 2" key="1">
    <citation type="journal article" date="2020" name="Cell">
        <title>Large-Scale Comparative Analyses of Tick Genomes Elucidate Their Genetic Diversity and Vector Capacities.</title>
        <authorList>
            <consortium name="Tick Genome and Microbiome Consortium (TIGMIC)"/>
            <person name="Jia N."/>
            <person name="Wang J."/>
            <person name="Shi W."/>
            <person name="Du L."/>
            <person name="Sun Y."/>
            <person name="Zhan W."/>
            <person name="Jiang J.F."/>
            <person name="Wang Q."/>
            <person name="Zhang B."/>
            <person name="Ji P."/>
            <person name="Bell-Sakyi L."/>
            <person name="Cui X.M."/>
            <person name="Yuan T.T."/>
            <person name="Jiang B.G."/>
            <person name="Yang W.F."/>
            <person name="Lam T.T."/>
            <person name="Chang Q.C."/>
            <person name="Ding S.J."/>
            <person name="Wang X.J."/>
            <person name="Zhu J.G."/>
            <person name="Ruan X.D."/>
            <person name="Zhao L."/>
            <person name="Wei J.T."/>
            <person name="Ye R.Z."/>
            <person name="Que T.C."/>
            <person name="Du C.H."/>
            <person name="Zhou Y.H."/>
            <person name="Cheng J.X."/>
            <person name="Dai P.F."/>
            <person name="Guo W.B."/>
            <person name="Han X.H."/>
            <person name="Huang E.J."/>
            <person name="Li L.F."/>
            <person name="Wei W."/>
            <person name="Gao Y.C."/>
            <person name="Liu J.Z."/>
            <person name="Shao H.Z."/>
            <person name="Wang X."/>
            <person name="Wang C.C."/>
            <person name="Yang T.C."/>
            <person name="Huo Q.B."/>
            <person name="Li W."/>
            <person name="Chen H.Y."/>
            <person name="Chen S.E."/>
            <person name="Zhou L.G."/>
            <person name="Ni X.B."/>
            <person name="Tian J.H."/>
            <person name="Sheng Y."/>
            <person name="Liu T."/>
            <person name="Pan Y.S."/>
            <person name="Xia L.Y."/>
            <person name="Li J."/>
            <person name="Zhao F."/>
            <person name="Cao W.C."/>
        </authorList>
    </citation>
    <scope>NUCLEOTIDE SEQUENCE [LARGE SCALE GENOMIC DNA]</scope>
    <source>
        <strain evidence="1">Iper-2018</strain>
    </source>
</reference>